<evidence type="ECO:0000256" key="1">
    <source>
        <dbReference type="SAM" id="MobiDB-lite"/>
    </source>
</evidence>
<organism evidence="2">
    <name type="scientific">Anguilla anguilla</name>
    <name type="common">European freshwater eel</name>
    <name type="synonym">Muraena anguilla</name>
    <dbReference type="NCBI Taxonomy" id="7936"/>
    <lineage>
        <taxon>Eukaryota</taxon>
        <taxon>Metazoa</taxon>
        <taxon>Chordata</taxon>
        <taxon>Craniata</taxon>
        <taxon>Vertebrata</taxon>
        <taxon>Euteleostomi</taxon>
        <taxon>Actinopterygii</taxon>
        <taxon>Neopterygii</taxon>
        <taxon>Teleostei</taxon>
        <taxon>Anguilliformes</taxon>
        <taxon>Anguillidae</taxon>
        <taxon>Anguilla</taxon>
    </lineage>
</organism>
<accession>A0A0E9X767</accession>
<dbReference type="EMBL" id="GBXM01009990">
    <property type="protein sequence ID" value="JAH98587.1"/>
    <property type="molecule type" value="Transcribed_RNA"/>
</dbReference>
<proteinExistence type="predicted"/>
<sequence length="50" mass="5774">MAQRSQDVHNKMLASKQHTNTHTHTLARTHAHTHSTHTVLRIHSFKGLMH</sequence>
<reference evidence="2" key="1">
    <citation type="submission" date="2014-11" db="EMBL/GenBank/DDBJ databases">
        <authorList>
            <person name="Amaro Gonzalez C."/>
        </authorList>
    </citation>
    <scope>NUCLEOTIDE SEQUENCE</scope>
</reference>
<name>A0A0E9X767_ANGAN</name>
<feature type="region of interest" description="Disordered" evidence="1">
    <location>
        <begin position="1"/>
        <end position="50"/>
    </location>
</feature>
<feature type="compositionally biased region" description="Basic and acidic residues" evidence="1">
    <location>
        <begin position="1"/>
        <end position="10"/>
    </location>
</feature>
<feature type="compositionally biased region" description="Basic residues" evidence="1">
    <location>
        <begin position="19"/>
        <end position="35"/>
    </location>
</feature>
<dbReference type="AlphaFoldDB" id="A0A0E9X767"/>
<protein>
    <submittedName>
        <fullName evidence="2">Uncharacterized protein</fullName>
    </submittedName>
</protein>
<reference evidence="2" key="2">
    <citation type="journal article" date="2015" name="Fish Shellfish Immunol.">
        <title>Early steps in the European eel (Anguilla anguilla)-Vibrio vulnificus interaction in the gills: Role of the RtxA13 toxin.</title>
        <authorList>
            <person name="Callol A."/>
            <person name="Pajuelo D."/>
            <person name="Ebbesson L."/>
            <person name="Teles M."/>
            <person name="MacKenzie S."/>
            <person name="Amaro C."/>
        </authorList>
    </citation>
    <scope>NUCLEOTIDE SEQUENCE</scope>
</reference>
<evidence type="ECO:0000313" key="2">
    <source>
        <dbReference type="EMBL" id="JAH98587.1"/>
    </source>
</evidence>